<dbReference type="EC" id="3.5.2.3" evidence="7"/>
<evidence type="ECO:0000256" key="7">
    <source>
        <dbReference type="HAMAP-Rule" id="MF_00220"/>
    </source>
</evidence>
<comment type="similarity">
    <text evidence="2 7">Belongs to the metallo-dependent hydrolases superfamily. DHOase family. Class I DHOase subfamily.</text>
</comment>
<dbReference type="SUPFAM" id="SSF51556">
    <property type="entry name" value="Metallo-dependent hydrolases"/>
    <property type="match status" value="1"/>
</dbReference>
<protein>
    <recommendedName>
        <fullName evidence="7">Dihydroorotase</fullName>
        <shortName evidence="7">DHOase</shortName>
        <ecNumber evidence="7">3.5.2.3</ecNumber>
    </recommendedName>
</protein>
<feature type="binding site" evidence="7">
    <location>
        <position position="280"/>
    </location>
    <ligand>
        <name>substrate</name>
    </ligand>
</feature>
<comment type="cofactor">
    <cofactor evidence="7">
        <name>Zn(2+)</name>
        <dbReference type="ChEBI" id="CHEBI:29105"/>
    </cofactor>
    <text evidence="7">Binds 2 Zn(2+) ions per subunit.</text>
</comment>
<feature type="binding site" evidence="7">
    <location>
        <position position="60"/>
    </location>
    <ligand>
        <name>Zn(2+)</name>
        <dbReference type="ChEBI" id="CHEBI:29105"/>
        <label>1</label>
    </ligand>
</feature>
<evidence type="ECO:0000256" key="1">
    <source>
        <dbReference type="ARBA" id="ARBA00002368"/>
    </source>
</evidence>
<evidence type="ECO:0000256" key="5">
    <source>
        <dbReference type="ARBA" id="ARBA00022833"/>
    </source>
</evidence>
<dbReference type="EMBL" id="DVNK01000050">
    <property type="protein sequence ID" value="HIU47213.1"/>
    <property type="molecule type" value="Genomic_DNA"/>
</dbReference>
<dbReference type="GO" id="GO:0005737">
    <property type="term" value="C:cytoplasm"/>
    <property type="evidence" value="ECO:0007669"/>
    <property type="project" value="TreeGrafter"/>
</dbReference>
<dbReference type="HAMAP" id="MF_00220_B">
    <property type="entry name" value="PyrC_classI_B"/>
    <property type="match status" value="1"/>
</dbReference>
<feature type="domain" description="Amidohydrolase 3" evidence="8">
    <location>
        <begin position="292"/>
        <end position="423"/>
    </location>
</feature>
<comment type="caution">
    <text evidence="10">The sequence shown here is derived from an EMBL/GenBank/DDBJ whole genome shotgun (WGS) entry which is preliminary data.</text>
</comment>
<proteinExistence type="inferred from homology"/>
<dbReference type="SUPFAM" id="SSF51338">
    <property type="entry name" value="Composite domain of metallo-dependent hydrolases"/>
    <property type="match status" value="1"/>
</dbReference>
<dbReference type="PANTHER" id="PTHR43668">
    <property type="entry name" value="ALLANTOINASE"/>
    <property type="match status" value="1"/>
</dbReference>
<accession>A0A9D1S5I3</accession>
<feature type="binding site" evidence="7">
    <location>
        <position position="152"/>
    </location>
    <ligand>
        <name>Zn(2+)</name>
        <dbReference type="ChEBI" id="CHEBI:29105"/>
        <label>2</label>
    </ligand>
</feature>
<sequence length="427" mass="45787">MLIRNGRIIDPANGMDAVGDLLIEDGKVVSIGEVPGADEYTGEVVDAQGCIVAPGFVDIHCHLRDPGLEYKEDMYTGTRAAAHGGFTSVCCMANTQPVNDNAAVTRAIIDKAQREGVVNVYPIGAITKGLKGQELAEMGQMQRAGAVAMSDDGHPVMNGRKMYLALQYAKAFNLTLISHSEDTDIVAEGLMNEGTVSTRLGLKGIPRAAEETMIARECILAEGLGARIHIAHVSTEGSVALIKHFKSRGVRVTAETAPHYVYGTDELVDELDYDSDTRVNPPLRTERDRQACIAGLKDGTLDCIATDHAPHHIDEKRVEYALAANGISGFETAFALCNTAMVLPGLMDINMLISKMTVEPARVLGLNKGTLTPGADADVVIIDPNAVWTIDPEKFLSKGKNTPFKDRVVTGAVRATYVAGKCVWQEA</sequence>
<feature type="binding site" evidence="7">
    <location>
        <begin position="62"/>
        <end position="64"/>
    </location>
    <ligand>
        <name>substrate</name>
    </ligand>
</feature>
<keyword evidence="6 7" id="KW-0665">Pyrimidine biosynthesis</keyword>
<feature type="binding site" evidence="7">
    <location>
        <position position="179"/>
    </location>
    <ligand>
        <name>Zn(2+)</name>
        <dbReference type="ChEBI" id="CHEBI:29105"/>
        <label>2</label>
    </ligand>
</feature>
<dbReference type="InterPro" id="IPR002195">
    <property type="entry name" value="Dihydroorotase_CS"/>
</dbReference>
<evidence type="ECO:0000259" key="8">
    <source>
        <dbReference type="Pfam" id="PF07969"/>
    </source>
</evidence>
<keyword evidence="3 7" id="KW-0479">Metal-binding</keyword>
<feature type="domain" description="Dihydroorotase catalytic" evidence="9">
    <location>
        <begin position="51"/>
        <end position="236"/>
    </location>
</feature>
<feature type="binding site" evidence="7">
    <location>
        <position position="307"/>
    </location>
    <ligand>
        <name>Zn(2+)</name>
        <dbReference type="ChEBI" id="CHEBI:29105"/>
        <label>1</label>
    </ligand>
</feature>
<dbReference type="InterPro" id="IPR050138">
    <property type="entry name" value="DHOase/Allantoinase_Hydrolase"/>
</dbReference>
<feature type="binding site" evidence="7">
    <location>
        <position position="232"/>
    </location>
    <ligand>
        <name>Zn(2+)</name>
        <dbReference type="ChEBI" id="CHEBI:29105"/>
        <label>2</label>
    </ligand>
</feature>
<organism evidence="10 11">
    <name type="scientific">Candidatus Fimadaptatus faecigallinarum</name>
    <dbReference type="NCBI Taxonomy" id="2840814"/>
    <lineage>
        <taxon>Bacteria</taxon>
        <taxon>Bacillati</taxon>
        <taxon>Bacillota</taxon>
        <taxon>Clostridia</taxon>
        <taxon>Eubacteriales</taxon>
        <taxon>Candidatus Fimadaptatus</taxon>
    </lineage>
</organism>
<evidence type="ECO:0000259" key="9">
    <source>
        <dbReference type="Pfam" id="PF12890"/>
    </source>
</evidence>
<evidence type="ECO:0000256" key="2">
    <source>
        <dbReference type="ARBA" id="ARBA00010286"/>
    </source>
</evidence>
<dbReference type="GO" id="GO:0008270">
    <property type="term" value="F:zinc ion binding"/>
    <property type="evidence" value="ECO:0007669"/>
    <property type="project" value="UniProtKB-UniRule"/>
</dbReference>
<dbReference type="GO" id="GO:0004038">
    <property type="term" value="F:allantoinase activity"/>
    <property type="evidence" value="ECO:0007669"/>
    <property type="project" value="TreeGrafter"/>
</dbReference>
<gene>
    <name evidence="7" type="primary">pyrC</name>
    <name evidence="10" type="ORF">IAC59_08130</name>
</gene>
<dbReference type="InterPro" id="IPR024403">
    <property type="entry name" value="DHOase_cat"/>
</dbReference>
<dbReference type="NCBIfam" id="TIGR00857">
    <property type="entry name" value="pyrC_multi"/>
    <property type="match status" value="1"/>
</dbReference>
<dbReference type="PROSITE" id="PS00483">
    <property type="entry name" value="DIHYDROOROTASE_2"/>
    <property type="match status" value="1"/>
</dbReference>
<reference evidence="10" key="2">
    <citation type="journal article" date="2021" name="PeerJ">
        <title>Extensive microbial diversity within the chicken gut microbiome revealed by metagenomics and culture.</title>
        <authorList>
            <person name="Gilroy R."/>
            <person name="Ravi A."/>
            <person name="Getino M."/>
            <person name="Pursley I."/>
            <person name="Horton D.L."/>
            <person name="Alikhan N.F."/>
            <person name="Baker D."/>
            <person name="Gharbi K."/>
            <person name="Hall N."/>
            <person name="Watson M."/>
            <person name="Adriaenssens E.M."/>
            <person name="Foster-Nyarko E."/>
            <person name="Jarju S."/>
            <person name="Secka A."/>
            <person name="Antonio M."/>
            <person name="Oren A."/>
            <person name="Chaudhuri R.R."/>
            <person name="La Ragione R."/>
            <person name="Hildebrand F."/>
            <person name="Pallen M.J."/>
        </authorList>
    </citation>
    <scope>NUCLEOTIDE SEQUENCE</scope>
    <source>
        <strain evidence="10">ChiSxjej2B14-8506</strain>
    </source>
</reference>
<dbReference type="Proteomes" id="UP000824123">
    <property type="component" value="Unassembled WGS sequence"/>
</dbReference>
<dbReference type="PANTHER" id="PTHR43668:SF2">
    <property type="entry name" value="ALLANTOINASE"/>
    <property type="match status" value="1"/>
</dbReference>
<comment type="pathway">
    <text evidence="7">Pyrimidine metabolism; UMP biosynthesis via de novo pathway; (S)-dihydroorotate from bicarbonate: step 3/3.</text>
</comment>
<feature type="binding site" evidence="7">
    <location>
        <position position="94"/>
    </location>
    <ligand>
        <name>substrate</name>
    </ligand>
</feature>
<evidence type="ECO:0000256" key="3">
    <source>
        <dbReference type="ARBA" id="ARBA00022723"/>
    </source>
</evidence>
<dbReference type="Pfam" id="PF12890">
    <property type="entry name" value="DHOase"/>
    <property type="match status" value="1"/>
</dbReference>
<dbReference type="InterPro" id="IPR004722">
    <property type="entry name" value="DHOase"/>
</dbReference>
<evidence type="ECO:0000313" key="10">
    <source>
        <dbReference type="EMBL" id="HIU47213.1"/>
    </source>
</evidence>
<dbReference type="GO" id="GO:0006145">
    <property type="term" value="P:purine nucleobase catabolic process"/>
    <property type="evidence" value="ECO:0007669"/>
    <property type="project" value="TreeGrafter"/>
</dbReference>
<comment type="function">
    <text evidence="1 7">Catalyzes the reversible cyclization of carbamoyl aspartate to dihydroorotate.</text>
</comment>
<keyword evidence="5 7" id="KW-0862">Zinc</keyword>
<dbReference type="Gene3D" id="3.20.20.140">
    <property type="entry name" value="Metal-dependent hydrolases"/>
    <property type="match status" value="1"/>
</dbReference>
<dbReference type="InterPro" id="IPR013108">
    <property type="entry name" value="Amidohydro_3"/>
</dbReference>
<keyword evidence="4 7" id="KW-0378">Hydrolase</keyword>
<evidence type="ECO:0000313" key="11">
    <source>
        <dbReference type="Proteomes" id="UP000824123"/>
    </source>
</evidence>
<evidence type="ECO:0000256" key="6">
    <source>
        <dbReference type="ARBA" id="ARBA00022975"/>
    </source>
</evidence>
<name>A0A9D1S5I3_9FIRM</name>
<dbReference type="InterPro" id="IPR032466">
    <property type="entry name" value="Metal_Hydrolase"/>
</dbReference>
<dbReference type="GO" id="GO:0044205">
    <property type="term" value="P:'de novo' UMP biosynthetic process"/>
    <property type="evidence" value="ECO:0007669"/>
    <property type="project" value="UniProtKB-UniRule"/>
</dbReference>
<comment type="catalytic activity">
    <reaction evidence="7">
        <text>(S)-dihydroorotate + H2O = N-carbamoyl-L-aspartate + H(+)</text>
        <dbReference type="Rhea" id="RHEA:24296"/>
        <dbReference type="ChEBI" id="CHEBI:15377"/>
        <dbReference type="ChEBI" id="CHEBI:15378"/>
        <dbReference type="ChEBI" id="CHEBI:30864"/>
        <dbReference type="ChEBI" id="CHEBI:32814"/>
        <dbReference type="EC" id="3.5.2.3"/>
    </reaction>
</comment>
<feature type="active site" evidence="7">
    <location>
        <position position="307"/>
    </location>
</feature>
<dbReference type="CDD" id="cd01317">
    <property type="entry name" value="DHOase_IIa"/>
    <property type="match status" value="1"/>
</dbReference>
<feature type="binding site" evidence="7">
    <location>
        <position position="311"/>
    </location>
    <ligand>
        <name>substrate</name>
    </ligand>
</feature>
<dbReference type="InterPro" id="IPR011059">
    <property type="entry name" value="Metal-dep_hydrolase_composite"/>
</dbReference>
<comment type="caution">
    <text evidence="7">Lacks conserved residue(s) required for the propagation of feature annotation.</text>
</comment>
<dbReference type="Pfam" id="PF07969">
    <property type="entry name" value="Amidohydro_3"/>
    <property type="match status" value="1"/>
</dbReference>
<feature type="binding site" evidence="7">
    <location>
        <position position="152"/>
    </location>
    <ligand>
        <name>Zn(2+)</name>
        <dbReference type="ChEBI" id="CHEBI:29105"/>
        <label>1</label>
    </ligand>
</feature>
<reference evidence="10" key="1">
    <citation type="submission" date="2020-10" db="EMBL/GenBank/DDBJ databases">
        <authorList>
            <person name="Gilroy R."/>
        </authorList>
    </citation>
    <scope>NUCLEOTIDE SEQUENCE</scope>
    <source>
        <strain evidence="10">ChiSxjej2B14-8506</strain>
    </source>
</reference>
<dbReference type="GO" id="GO:0004151">
    <property type="term" value="F:dihydroorotase activity"/>
    <property type="evidence" value="ECO:0007669"/>
    <property type="project" value="UniProtKB-UniRule"/>
</dbReference>
<dbReference type="AlphaFoldDB" id="A0A9D1S5I3"/>
<evidence type="ECO:0000256" key="4">
    <source>
        <dbReference type="ARBA" id="ARBA00022801"/>
    </source>
</evidence>
<feature type="binding site" evidence="7">
    <location>
        <position position="62"/>
    </location>
    <ligand>
        <name>Zn(2+)</name>
        <dbReference type="ChEBI" id="CHEBI:29105"/>
        <label>1</label>
    </ligand>
</feature>